<gene>
    <name evidence="1" type="ORF">GCM10011425_02220</name>
</gene>
<name>A0A917MZS1_9SPHI</name>
<evidence type="ECO:0000313" key="1">
    <source>
        <dbReference type="EMBL" id="GGI49010.1"/>
    </source>
</evidence>
<dbReference type="RefSeq" id="WP_188412992.1">
    <property type="nucleotide sequence ID" value="NZ_BMDO01000001.1"/>
</dbReference>
<dbReference type="Proteomes" id="UP000662074">
    <property type="component" value="Unassembled WGS sequence"/>
</dbReference>
<accession>A0A917MZS1</accession>
<keyword evidence="2" id="KW-1185">Reference proteome</keyword>
<protein>
    <recommendedName>
        <fullName evidence="3">RagB/SusD family nutrient uptake outer membrane protein</fullName>
    </recommendedName>
</protein>
<proteinExistence type="predicted"/>
<dbReference type="EMBL" id="BMDO01000001">
    <property type="protein sequence ID" value="GGI49010.1"/>
    <property type="molecule type" value="Genomic_DNA"/>
</dbReference>
<reference evidence="1" key="1">
    <citation type="journal article" date="2014" name="Int. J. Syst. Evol. Microbiol.">
        <title>Complete genome sequence of Corynebacterium casei LMG S-19264T (=DSM 44701T), isolated from a smear-ripened cheese.</title>
        <authorList>
            <consortium name="US DOE Joint Genome Institute (JGI-PGF)"/>
            <person name="Walter F."/>
            <person name="Albersmeier A."/>
            <person name="Kalinowski J."/>
            <person name="Ruckert C."/>
        </authorList>
    </citation>
    <scope>NUCLEOTIDE SEQUENCE</scope>
    <source>
        <strain evidence="1">CCM 8711</strain>
    </source>
</reference>
<reference evidence="1" key="2">
    <citation type="submission" date="2020-09" db="EMBL/GenBank/DDBJ databases">
        <authorList>
            <person name="Sun Q."/>
            <person name="Sedlacek I."/>
        </authorList>
    </citation>
    <scope>NUCLEOTIDE SEQUENCE</scope>
    <source>
        <strain evidence="1">CCM 8711</strain>
    </source>
</reference>
<dbReference type="Gene3D" id="1.25.40.390">
    <property type="match status" value="1"/>
</dbReference>
<sequence>MTLYNGGPNGFNRVMHPIRVGSTGSLSTGVGLTFTYQIENNIRQHVFRPEMYLLPLMDEEIRKMPSMIQNPGW</sequence>
<evidence type="ECO:0000313" key="2">
    <source>
        <dbReference type="Proteomes" id="UP000662074"/>
    </source>
</evidence>
<organism evidence="1 2">
    <name type="scientific">Mucilaginibacter galii</name>
    <dbReference type="NCBI Taxonomy" id="2005073"/>
    <lineage>
        <taxon>Bacteria</taxon>
        <taxon>Pseudomonadati</taxon>
        <taxon>Bacteroidota</taxon>
        <taxon>Sphingobacteriia</taxon>
        <taxon>Sphingobacteriales</taxon>
        <taxon>Sphingobacteriaceae</taxon>
        <taxon>Mucilaginibacter</taxon>
    </lineage>
</organism>
<comment type="caution">
    <text evidence="1">The sequence shown here is derived from an EMBL/GenBank/DDBJ whole genome shotgun (WGS) entry which is preliminary data.</text>
</comment>
<evidence type="ECO:0008006" key="3">
    <source>
        <dbReference type="Google" id="ProtNLM"/>
    </source>
</evidence>
<dbReference type="AlphaFoldDB" id="A0A917MZS1"/>